<name>A0A8J3NAL7_9CHLR</name>
<reference evidence="1" key="1">
    <citation type="submission" date="2020-10" db="EMBL/GenBank/DDBJ databases">
        <title>Taxonomic study of unclassified bacteria belonging to the class Ktedonobacteria.</title>
        <authorList>
            <person name="Yabe S."/>
            <person name="Wang C.M."/>
            <person name="Zheng Y."/>
            <person name="Sakai Y."/>
            <person name="Cavaletti L."/>
            <person name="Monciardini P."/>
            <person name="Donadio S."/>
        </authorList>
    </citation>
    <scope>NUCLEOTIDE SEQUENCE</scope>
    <source>
        <strain evidence="1">ID150040</strain>
    </source>
</reference>
<comment type="caution">
    <text evidence="1">The sequence shown here is derived from an EMBL/GenBank/DDBJ whole genome shotgun (WGS) entry which is preliminary data.</text>
</comment>
<proteinExistence type="predicted"/>
<accession>A0A8J3NAL7</accession>
<keyword evidence="2" id="KW-1185">Reference proteome</keyword>
<organism evidence="1 2">
    <name type="scientific">Reticulibacter mediterranei</name>
    <dbReference type="NCBI Taxonomy" id="2778369"/>
    <lineage>
        <taxon>Bacteria</taxon>
        <taxon>Bacillati</taxon>
        <taxon>Chloroflexota</taxon>
        <taxon>Ktedonobacteria</taxon>
        <taxon>Ktedonobacterales</taxon>
        <taxon>Reticulibacteraceae</taxon>
        <taxon>Reticulibacter</taxon>
    </lineage>
</organism>
<gene>
    <name evidence="1" type="ORF">KSF_105500</name>
</gene>
<evidence type="ECO:0000313" key="2">
    <source>
        <dbReference type="Proteomes" id="UP000597444"/>
    </source>
</evidence>
<dbReference type="Proteomes" id="UP000597444">
    <property type="component" value="Unassembled WGS sequence"/>
</dbReference>
<protein>
    <submittedName>
        <fullName evidence="1">Uncharacterized protein</fullName>
    </submittedName>
</protein>
<dbReference type="EMBL" id="BNJK01000002">
    <property type="protein sequence ID" value="GHP00503.1"/>
    <property type="molecule type" value="Genomic_DNA"/>
</dbReference>
<dbReference type="RefSeq" id="WP_268963598.1">
    <property type="nucleotide sequence ID" value="NZ_BNJK01000002.1"/>
</dbReference>
<sequence length="44" mass="5167">MARLFGKEHRNNVQRTAVEIVISEMEMLTPKEKQEEEVPRAGKR</sequence>
<dbReference type="AlphaFoldDB" id="A0A8J3NAL7"/>
<evidence type="ECO:0000313" key="1">
    <source>
        <dbReference type="EMBL" id="GHP00503.1"/>
    </source>
</evidence>